<dbReference type="GeneID" id="14295646"/>
<sequence>MATYDSNLFAKLENRSGYAKTNETEILNPFVNFLNFRNMQTLADSLVAESIQMRGIELYYIPRQYVKMDIIFGEDPQSKFDKAWKFAGYLDSFDGYSGDNSYFSKFGLTVNDEVNISINPNLFKHQCNGTEPIAGDLIYFPMDNSLFEINWVQPYDPFYQVGQNVIRKITAQKFIYSGEELKPELQRNEGINIPEFSELDLMPIHNIDGLADIDNDQYAESKAFNDEADQYVDPFYVINGIGNNPPNNVETSANTSGFNPDSDDFFKD</sequence>
<organism evidence="2 3">
    <name type="scientific">Yersinia phage phiR1-RT</name>
    <dbReference type="NCBI Taxonomy" id="1206558"/>
    <lineage>
        <taxon>Viruses</taxon>
        <taxon>Duplodnaviria</taxon>
        <taxon>Heunggongvirae</taxon>
        <taxon>Uroviricota</taxon>
        <taxon>Caudoviricetes</taxon>
        <taxon>Pantevenvirales</taxon>
        <taxon>Straboviridae</taxon>
        <taxon>Tevenvirinae</taxon>
        <taxon>Tegunavirus</taxon>
        <taxon>Tegunavirus r1rt</taxon>
    </lineage>
</organism>
<dbReference type="EMBL" id="HE956709">
    <property type="protein sequence ID" value="CCI88736.1"/>
    <property type="molecule type" value="Genomic_DNA"/>
</dbReference>
<evidence type="ECO:0000313" key="2">
    <source>
        <dbReference type="EMBL" id="CCI88736.1"/>
    </source>
</evidence>
<keyword evidence="3" id="KW-1185">Reference proteome</keyword>
<protein>
    <submittedName>
        <fullName evidence="2">T4-like phage head completion, neck hetero-dimeric protein (T4-like gp14)</fullName>
    </submittedName>
</protein>
<dbReference type="InterPro" id="IPR021674">
    <property type="entry name" value="Phage_T4_Gp14_neck-protein"/>
</dbReference>
<name>I7K329_BPPR1</name>
<dbReference type="Proteomes" id="UP000002909">
    <property type="component" value="Segment"/>
</dbReference>
<organismHost>
    <name type="scientific">Yersinia enterocolitica</name>
    <dbReference type="NCBI Taxonomy" id="630"/>
</organismHost>
<gene>
    <name evidence="2" type="primary">g162</name>
    <name evidence="2" type="ORF">BN80_166</name>
</gene>
<feature type="compositionally biased region" description="Polar residues" evidence="1">
    <location>
        <begin position="250"/>
        <end position="259"/>
    </location>
</feature>
<feature type="region of interest" description="Disordered" evidence="1">
    <location>
        <begin position="246"/>
        <end position="268"/>
    </location>
</feature>
<dbReference type="Pfam" id="PF11649">
    <property type="entry name" value="T4_neck-protein"/>
    <property type="match status" value="1"/>
</dbReference>
<proteinExistence type="predicted"/>
<dbReference type="OrthoDB" id="5624at10239"/>
<evidence type="ECO:0000313" key="3">
    <source>
        <dbReference type="Proteomes" id="UP000002909"/>
    </source>
</evidence>
<dbReference type="KEGG" id="vg:14295646"/>
<accession>I7K329</accession>
<dbReference type="RefSeq" id="YP_007235995.1">
    <property type="nucleotide sequence ID" value="NC_019909.1"/>
</dbReference>
<evidence type="ECO:0000256" key="1">
    <source>
        <dbReference type="SAM" id="MobiDB-lite"/>
    </source>
</evidence>
<reference evidence="2 3" key="1">
    <citation type="submission" date="2012-06" db="EMBL/GenBank/DDBJ databases">
        <title>Genomic characterization of five bacteriophages specific for Yersinia species.</title>
        <authorList>
            <person name="Skurnik M."/>
            <person name="Nawaz A."/>
            <person name="Happonen L."/>
            <person name="Butcher S."/>
            <person name="Mattinen L."/>
        </authorList>
    </citation>
    <scope>NUCLEOTIDE SEQUENCE [LARGE SCALE GENOMIC DNA]</scope>
</reference>